<reference evidence="2" key="1">
    <citation type="submission" date="2017-10" db="EMBL/GenBank/DDBJ databases">
        <title>Draft genome sequence of the planktic cyanobacteria Tychonema bourrellyi isolated from alpine lentic freshwater.</title>
        <authorList>
            <person name="Tett A."/>
            <person name="Armanini F."/>
            <person name="Asnicar F."/>
            <person name="Boscaini A."/>
            <person name="Pasolli E."/>
            <person name="Zolfo M."/>
            <person name="Donati C."/>
            <person name="Salmaso N."/>
            <person name="Segata N."/>
        </authorList>
    </citation>
    <scope>NUCLEOTIDE SEQUENCE</scope>
    <source>
        <strain evidence="2">FEM_GT703</strain>
    </source>
</reference>
<keyword evidence="3" id="KW-1185">Reference proteome</keyword>
<comment type="caution">
    <text evidence="2">The sequence shown here is derived from an EMBL/GenBank/DDBJ whole genome shotgun (WGS) entry which is preliminary data.</text>
</comment>
<protein>
    <submittedName>
        <fullName evidence="2">Uncharacterized protein</fullName>
    </submittedName>
</protein>
<dbReference type="RefSeq" id="WP_096830176.1">
    <property type="nucleotide sequence ID" value="NZ_NXIB02000022.1"/>
</dbReference>
<dbReference type="EMBL" id="NXIB02000022">
    <property type="protein sequence ID" value="PHX56374.1"/>
    <property type="molecule type" value="Genomic_DNA"/>
</dbReference>
<evidence type="ECO:0000313" key="2">
    <source>
        <dbReference type="EMBL" id="PHX56374.1"/>
    </source>
</evidence>
<accession>A0A2G4F3L2</accession>
<dbReference type="AlphaFoldDB" id="A0A2G4F3L2"/>
<proteinExistence type="predicted"/>
<dbReference type="OrthoDB" id="427201at2"/>
<evidence type="ECO:0000256" key="1">
    <source>
        <dbReference type="SAM" id="MobiDB-lite"/>
    </source>
</evidence>
<gene>
    <name evidence="2" type="ORF">CP500_005895</name>
</gene>
<feature type="region of interest" description="Disordered" evidence="1">
    <location>
        <begin position="1"/>
        <end position="26"/>
    </location>
</feature>
<dbReference type="Proteomes" id="UP000226442">
    <property type="component" value="Unassembled WGS sequence"/>
</dbReference>
<evidence type="ECO:0000313" key="3">
    <source>
        <dbReference type="Proteomes" id="UP000226442"/>
    </source>
</evidence>
<organism evidence="2 3">
    <name type="scientific">Tychonema bourrellyi FEM_GT703</name>
    <dbReference type="NCBI Taxonomy" id="2040638"/>
    <lineage>
        <taxon>Bacteria</taxon>
        <taxon>Bacillati</taxon>
        <taxon>Cyanobacteriota</taxon>
        <taxon>Cyanophyceae</taxon>
        <taxon>Oscillatoriophycideae</taxon>
        <taxon>Oscillatoriales</taxon>
        <taxon>Microcoleaceae</taxon>
        <taxon>Tychonema</taxon>
    </lineage>
</organism>
<sequence length="95" mass="10493">MSTQLLMSNNSSTLSRPQITASNPEMASSSNLAIGFTRKVESVKSPYQADHQVKFLHLQAEIESLLLQVQTVKQRRSIAYSQVAIAQNSVDSNKN</sequence>
<name>A0A2G4F3L2_9CYAN</name>